<reference evidence="7 8" key="1">
    <citation type="journal article" date="2014" name="BMC Genomics">
        <title>Comparative genomics of the major fungal agents of human and animal Sporotrichosis: Sporothrix schenckii and Sporothrix brasiliensis.</title>
        <authorList>
            <person name="Teixeira M.M."/>
            <person name="de Almeida L.G."/>
            <person name="Kubitschek-Barreira P."/>
            <person name="Alves F.L."/>
            <person name="Kioshima E.S."/>
            <person name="Abadio A.K."/>
            <person name="Fernandes L."/>
            <person name="Derengowski L.S."/>
            <person name="Ferreira K.S."/>
            <person name="Souza R.C."/>
            <person name="Ruiz J.C."/>
            <person name="de Andrade N.C."/>
            <person name="Paes H.C."/>
            <person name="Nicola A.M."/>
            <person name="Albuquerque P."/>
            <person name="Gerber A.L."/>
            <person name="Martins V.P."/>
            <person name="Peconick L.D."/>
            <person name="Neto A.V."/>
            <person name="Chaucanez C.B."/>
            <person name="Silva P.A."/>
            <person name="Cunha O.L."/>
            <person name="de Oliveira F.F."/>
            <person name="dos Santos T.C."/>
            <person name="Barros A.L."/>
            <person name="Soares M.A."/>
            <person name="de Oliveira L.M."/>
            <person name="Marini M.M."/>
            <person name="Villalobos-Duno H."/>
            <person name="Cunha M.M."/>
            <person name="de Hoog S."/>
            <person name="da Silveira J.F."/>
            <person name="Henrissat B."/>
            <person name="Nino-Vega G.A."/>
            <person name="Cisalpino P.S."/>
            <person name="Mora-Montes H.M."/>
            <person name="Almeida S.R."/>
            <person name="Stajich J.E."/>
            <person name="Lopes-Bezerra L.M."/>
            <person name="Vasconcelos A.T."/>
            <person name="Felipe M.S."/>
        </authorList>
    </citation>
    <scope>NUCLEOTIDE SEQUENCE [LARGE SCALE GENOMIC DNA]</scope>
    <source>
        <strain evidence="7 8">1099-18</strain>
    </source>
</reference>
<evidence type="ECO:0000313" key="8">
    <source>
        <dbReference type="Proteomes" id="UP000033710"/>
    </source>
</evidence>
<evidence type="ECO:0008006" key="9">
    <source>
        <dbReference type="Google" id="ProtNLM"/>
    </source>
</evidence>
<dbReference type="GO" id="GO:0005509">
    <property type="term" value="F:calcium ion binding"/>
    <property type="evidence" value="ECO:0007669"/>
    <property type="project" value="InterPro"/>
</dbReference>
<dbReference type="PANTHER" id="PTHR12883:SF0">
    <property type="entry name" value="PAT COMPLEX SUBUNIT CCDC47"/>
    <property type="match status" value="1"/>
</dbReference>
<sequence length="451" mass="49354">MAQVLNSFFGGGKAAEKPIASGDTDFADFAGVPDPAPDAFAAAGAAAAAGAGAGGGAAAPAVTARPYTKWYNVHERYSLSDFKIEGIIFGLMAIVLVVHFIGTRLNRSKARAWAAAHAKLLAGEFALVGFGRVPASVAAQEDQGAALDALASATTSADPSTLIKENSLFEFAAYASGRQNVAFIDTKLKLIKRFNPFVIVAEYIVSFFLESQPAPSDTLEAILYPFDGKEALTVAGVSAGTYKSGYDGFVWAIVNKDRMKNVRDERFDVSITFTKDHAKLPPWLTVMSESAEITEALLTPELIKAAEAAGENLDYLIISDQPIEKPTTLDETAPRKRVFLKYRLPSNNDYEPLLPIYSYFVRSADVLVQAAHLRAEVLRKIKNTRDEISKQIRKADEEEKAEERALERERLRKQKRDAELNALDAKAQKKYLEREREKELRKAAKKSTVRG</sequence>
<reference evidence="7 8" key="2">
    <citation type="journal article" date="2015" name="Eukaryot. Cell">
        <title>Asexual propagation of a virulent clone complex in a human and feline outbreak of sporotrichosis.</title>
        <authorList>
            <person name="Teixeira Mde M."/>
            <person name="Rodrigues A.M."/>
            <person name="Tsui C.K."/>
            <person name="de Almeida L.G."/>
            <person name="Van Diepeningen A.D."/>
            <person name="van den Ende B.G."/>
            <person name="Fernandes G.F."/>
            <person name="Kano R."/>
            <person name="Hamelin R.C."/>
            <person name="Lopes-Bezerra L.M."/>
            <person name="Vasconcelos A.T."/>
            <person name="de Hoog S."/>
            <person name="de Camargo Z.P."/>
            <person name="Felipe M.S."/>
        </authorList>
    </citation>
    <scope>NUCLEOTIDE SEQUENCE [LARGE SCALE GENOMIC DNA]</scope>
    <source>
        <strain evidence="7 8">1099-18</strain>
    </source>
</reference>
<dbReference type="GO" id="GO:0005783">
    <property type="term" value="C:endoplasmic reticulum"/>
    <property type="evidence" value="ECO:0007669"/>
    <property type="project" value="InterPro"/>
</dbReference>
<dbReference type="GO" id="GO:0032469">
    <property type="term" value="P:endoplasmic reticulum calcium ion homeostasis"/>
    <property type="evidence" value="ECO:0007669"/>
    <property type="project" value="InterPro"/>
</dbReference>
<dbReference type="VEuPathDB" id="FungiDB:SPSK_04226"/>
<dbReference type="Proteomes" id="UP000033710">
    <property type="component" value="Unassembled WGS sequence"/>
</dbReference>
<dbReference type="RefSeq" id="XP_016585626.1">
    <property type="nucleotide sequence ID" value="XM_016731037.1"/>
</dbReference>
<gene>
    <name evidence="7" type="ORF">SPSK_04226</name>
</gene>
<feature type="transmembrane region" description="Helical" evidence="6">
    <location>
        <begin position="82"/>
        <end position="101"/>
    </location>
</feature>
<evidence type="ECO:0000256" key="5">
    <source>
        <dbReference type="SAM" id="Coils"/>
    </source>
</evidence>
<dbReference type="Pfam" id="PF07946">
    <property type="entry name" value="CCDC47"/>
    <property type="match status" value="1"/>
</dbReference>
<organism evidence="7 8">
    <name type="scientific">Sporothrix schenckii 1099-18</name>
    <dbReference type="NCBI Taxonomy" id="1397361"/>
    <lineage>
        <taxon>Eukaryota</taxon>
        <taxon>Fungi</taxon>
        <taxon>Dikarya</taxon>
        <taxon>Ascomycota</taxon>
        <taxon>Pezizomycotina</taxon>
        <taxon>Sordariomycetes</taxon>
        <taxon>Sordariomycetidae</taxon>
        <taxon>Ophiostomatales</taxon>
        <taxon>Ophiostomataceae</taxon>
        <taxon>Sporothrix</taxon>
    </lineage>
</organism>
<keyword evidence="3 6" id="KW-1133">Transmembrane helix</keyword>
<dbReference type="InterPro" id="IPR012879">
    <property type="entry name" value="CCDC47"/>
</dbReference>
<evidence type="ECO:0000256" key="1">
    <source>
        <dbReference type="ARBA" id="ARBA00004167"/>
    </source>
</evidence>
<dbReference type="GeneID" id="27666314"/>
<accession>A0A0F2M2J3</accession>
<protein>
    <recommendedName>
        <fullName evidence="9">DUF1682 domain protein</fullName>
    </recommendedName>
</protein>
<dbReference type="GO" id="GO:0016020">
    <property type="term" value="C:membrane"/>
    <property type="evidence" value="ECO:0007669"/>
    <property type="project" value="UniProtKB-SubCell"/>
</dbReference>
<dbReference type="KEGG" id="ssck:SPSK_04226"/>
<feature type="coiled-coil region" evidence="5">
    <location>
        <begin position="378"/>
        <end position="435"/>
    </location>
</feature>
<comment type="caution">
    <text evidence="7">The sequence shown here is derived from an EMBL/GenBank/DDBJ whole genome shotgun (WGS) entry which is preliminary data.</text>
</comment>
<dbReference type="AlphaFoldDB" id="A0A0F2M2J3"/>
<name>A0A0F2M2J3_SPOSC</name>
<evidence type="ECO:0000313" key="7">
    <source>
        <dbReference type="EMBL" id="KJR82950.1"/>
    </source>
</evidence>
<dbReference type="PANTHER" id="PTHR12883">
    <property type="entry name" value="ADIPOCYTE-SPECIFIC PROTEIN 4-RELATED"/>
    <property type="match status" value="1"/>
</dbReference>
<evidence type="ECO:0000256" key="6">
    <source>
        <dbReference type="SAM" id="Phobius"/>
    </source>
</evidence>
<dbReference type="OrthoDB" id="10039147at2759"/>
<keyword evidence="5" id="KW-0175">Coiled coil</keyword>
<evidence type="ECO:0000256" key="2">
    <source>
        <dbReference type="ARBA" id="ARBA00022692"/>
    </source>
</evidence>
<proteinExistence type="predicted"/>
<evidence type="ECO:0000256" key="3">
    <source>
        <dbReference type="ARBA" id="ARBA00022989"/>
    </source>
</evidence>
<dbReference type="EMBL" id="AXCR01000010">
    <property type="protein sequence ID" value="KJR82950.1"/>
    <property type="molecule type" value="Genomic_DNA"/>
</dbReference>
<evidence type="ECO:0000256" key="4">
    <source>
        <dbReference type="ARBA" id="ARBA00023136"/>
    </source>
</evidence>
<keyword evidence="2 6" id="KW-0812">Transmembrane</keyword>
<keyword evidence="4 6" id="KW-0472">Membrane</keyword>
<comment type="subcellular location">
    <subcellularLocation>
        <location evidence="1">Membrane</location>
        <topology evidence="1">Single-pass membrane protein</topology>
    </subcellularLocation>
</comment>